<dbReference type="InterPro" id="IPR036108">
    <property type="entry name" value="4pyrrol_syn_uPrphyn_synt_sf"/>
</dbReference>
<dbReference type="Pfam" id="PF02602">
    <property type="entry name" value="HEM4"/>
    <property type="match status" value="1"/>
</dbReference>
<evidence type="ECO:0000256" key="6">
    <source>
        <dbReference type="ARBA" id="ARBA00037589"/>
    </source>
</evidence>
<dbReference type="PANTHER" id="PTHR38042:SF1">
    <property type="entry name" value="UROPORPHYRINOGEN-III SYNTHASE, CHLOROPLASTIC"/>
    <property type="match status" value="1"/>
</dbReference>
<dbReference type="RefSeq" id="WP_166034796.1">
    <property type="nucleotide sequence ID" value="NZ_CP049887.1"/>
</dbReference>
<feature type="domain" description="Tetrapyrrole biosynthesis uroporphyrinogen III synthase" evidence="10">
    <location>
        <begin position="17"/>
        <end position="228"/>
    </location>
</feature>
<dbReference type="UniPathway" id="UPA00251">
    <property type="reaction ID" value="UER00320"/>
</dbReference>
<evidence type="ECO:0000256" key="7">
    <source>
        <dbReference type="ARBA" id="ARBA00040167"/>
    </source>
</evidence>
<keyword evidence="4 9" id="KW-0456">Lyase</keyword>
<sequence length="244" mass="27982">MLRTILYTREDSCPATIKEQFQRLGTTLIELPLIKTEGLAHCLPKTLIDWIFFTSSNTVKYLNQGLDYSKLKVASIGKKTSEALRQKGIQIDFEPSEAVAEIMMSEWLEQQEAPQVIFLPNSDLARKVIPEAVKKSRHKLIEEKVYHTYFPEESKRKLINLFKENNVDSAMFASPSAWRHFKETADEEQIDISAWQFYSIGPITSQAIEQSGAVVKKESKVHDTKHLYEVVLKEIKENGKIYAS</sequence>
<dbReference type="PANTHER" id="PTHR38042">
    <property type="entry name" value="UROPORPHYRINOGEN-III SYNTHASE, CHLOROPLASTIC"/>
    <property type="match status" value="1"/>
</dbReference>
<evidence type="ECO:0000259" key="10">
    <source>
        <dbReference type="Pfam" id="PF02602"/>
    </source>
</evidence>
<dbReference type="AlphaFoldDB" id="A0A6G8AUK0"/>
<protein>
    <recommendedName>
        <fullName evidence="7 9">Uroporphyrinogen-III synthase</fullName>
        <ecNumber evidence="3 9">4.2.1.75</ecNumber>
    </recommendedName>
</protein>
<keyword evidence="12" id="KW-1185">Reference proteome</keyword>
<accession>A0A6G8AUK0</accession>
<evidence type="ECO:0000256" key="9">
    <source>
        <dbReference type="RuleBase" id="RU366031"/>
    </source>
</evidence>
<evidence type="ECO:0000256" key="4">
    <source>
        <dbReference type="ARBA" id="ARBA00023239"/>
    </source>
</evidence>
<dbReference type="SUPFAM" id="SSF69618">
    <property type="entry name" value="HemD-like"/>
    <property type="match status" value="1"/>
</dbReference>
<proteinExistence type="inferred from homology"/>
<dbReference type="CDD" id="cd06578">
    <property type="entry name" value="HemD"/>
    <property type="match status" value="1"/>
</dbReference>
<reference evidence="11 12" key="1">
    <citation type="submission" date="2020-03" db="EMBL/GenBank/DDBJ databases">
        <title>Vagococcus sp. nov., isolated from beetles.</title>
        <authorList>
            <person name="Hyun D.-W."/>
            <person name="Bae J.-W."/>
        </authorList>
    </citation>
    <scope>NUCLEOTIDE SEQUENCE [LARGE SCALE GENOMIC DNA]</scope>
    <source>
        <strain evidence="11 12">HDW17B</strain>
    </source>
</reference>
<evidence type="ECO:0000256" key="2">
    <source>
        <dbReference type="ARBA" id="ARBA00008133"/>
    </source>
</evidence>
<keyword evidence="5 9" id="KW-0627">Porphyrin biosynthesis</keyword>
<dbReference type="KEGG" id="vhy:G7082_09155"/>
<gene>
    <name evidence="11" type="ORF">G7082_09155</name>
</gene>
<evidence type="ECO:0000256" key="8">
    <source>
        <dbReference type="ARBA" id="ARBA00048617"/>
    </source>
</evidence>
<comment type="pathway">
    <text evidence="1 9">Porphyrin-containing compound metabolism; protoporphyrin-IX biosynthesis; coproporphyrinogen-III from 5-aminolevulinate: step 3/4.</text>
</comment>
<dbReference type="GO" id="GO:0006780">
    <property type="term" value="P:uroporphyrinogen III biosynthetic process"/>
    <property type="evidence" value="ECO:0007669"/>
    <property type="project" value="UniProtKB-UniRule"/>
</dbReference>
<dbReference type="EC" id="4.2.1.75" evidence="3 9"/>
<evidence type="ECO:0000256" key="5">
    <source>
        <dbReference type="ARBA" id="ARBA00023244"/>
    </source>
</evidence>
<evidence type="ECO:0000256" key="3">
    <source>
        <dbReference type="ARBA" id="ARBA00013109"/>
    </source>
</evidence>
<organism evidence="11 12">
    <name type="scientific">Vagococcus hydrophili</name>
    <dbReference type="NCBI Taxonomy" id="2714947"/>
    <lineage>
        <taxon>Bacteria</taxon>
        <taxon>Bacillati</taxon>
        <taxon>Bacillota</taxon>
        <taxon>Bacilli</taxon>
        <taxon>Lactobacillales</taxon>
        <taxon>Enterococcaceae</taxon>
        <taxon>Vagococcus</taxon>
    </lineage>
</organism>
<dbReference type="GO" id="GO:0004852">
    <property type="term" value="F:uroporphyrinogen-III synthase activity"/>
    <property type="evidence" value="ECO:0007669"/>
    <property type="project" value="UniProtKB-UniRule"/>
</dbReference>
<dbReference type="InterPro" id="IPR039793">
    <property type="entry name" value="UROS/Hem4"/>
</dbReference>
<comment type="similarity">
    <text evidence="2 9">Belongs to the uroporphyrinogen-III synthase family.</text>
</comment>
<comment type="catalytic activity">
    <reaction evidence="8 9">
        <text>hydroxymethylbilane = uroporphyrinogen III + H2O</text>
        <dbReference type="Rhea" id="RHEA:18965"/>
        <dbReference type="ChEBI" id="CHEBI:15377"/>
        <dbReference type="ChEBI" id="CHEBI:57308"/>
        <dbReference type="ChEBI" id="CHEBI:57845"/>
        <dbReference type="EC" id="4.2.1.75"/>
    </reaction>
</comment>
<dbReference type="Gene3D" id="3.40.50.10090">
    <property type="match status" value="2"/>
</dbReference>
<dbReference type="Proteomes" id="UP000501747">
    <property type="component" value="Chromosome"/>
</dbReference>
<evidence type="ECO:0000256" key="1">
    <source>
        <dbReference type="ARBA" id="ARBA00004772"/>
    </source>
</evidence>
<evidence type="ECO:0000313" key="12">
    <source>
        <dbReference type="Proteomes" id="UP000501747"/>
    </source>
</evidence>
<dbReference type="GO" id="GO:0006782">
    <property type="term" value="P:protoporphyrinogen IX biosynthetic process"/>
    <property type="evidence" value="ECO:0007669"/>
    <property type="project" value="UniProtKB-UniRule"/>
</dbReference>
<dbReference type="EMBL" id="CP049887">
    <property type="protein sequence ID" value="QIL48660.1"/>
    <property type="molecule type" value="Genomic_DNA"/>
</dbReference>
<evidence type="ECO:0000313" key="11">
    <source>
        <dbReference type="EMBL" id="QIL48660.1"/>
    </source>
</evidence>
<comment type="function">
    <text evidence="6 9">Catalyzes cyclization of the linear tetrapyrrole, hydroxymethylbilane, to the macrocyclic uroporphyrinogen III.</text>
</comment>
<dbReference type="InterPro" id="IPR003754">
    <property type="entry name" value="4pyrrol_synth_uPrphyn_synth"/>
</dbReference>
<name>A0A6G8AUK0_9ENTE</name>